<comment type="caution">
    <text evidence="1">The sequence shown here is derived from an EMBL/GenBank/DDBJ whole genome shotgun (WGS) entry which is preliminary data.</text>
</comment>
<dbReference type="Proteomes" id="UP001230328">
    <property type="component" value="Unassembled WGS sequence"/>
</dbReference>
<protein>
    <submittedName>
        <fullName evidence="1">Uncharacterized protein</fullName>
    </submittedName>
</protein>
<accession>A0ABU0T8I9</accession>
<dbReference type="EMBL" id="JAUSZI010000002">
    <property type="protein sequence ID" value="MDQ1032100.1"/>
    <property type="molecule type" value="Genomic_DNA"/>
</dbReference>
<organism evidence="1 2">
    <name type="scientific">Streptomyces umbrinus</name>
    <dbReference type="NCBI Taxonomy" id="67370"/>
    <lineage>
        <taxon>Bacteria</taxon>
        <taxon>Bacillati</taxon>
        <taxon>Actinomycetota</taxon>
        <taxon>Actinomycetes</taxon>
        <taxon>Kitasatosporales</taxon>
        <taxon>Streptomycetaceae</taxon>
        <taxon>Streptomyces</taxon>
        <taxon>Streptomyces phaeochromogenes group</taxon>
    </lineage>
</organism>
<proteinExistence type="predicted"/>
<evidence type="ECO:0000313" key="2">
    <source>
        <dbReference type="Proteomes" id="UP001230328"/>
    </source>
</evidence>
<evidence type="ECO:0000313" key="1">
    <source>
        <dbReference type="EMBL" id="MDQ1032100.1"/>
    </source>
</evidence>
<sequence length="129" mass="14366">MAVERVHPEMIRDEDPWQSLQGWQGHAHVRVWRTKADQVSVVISGEGAGSDLETVIPMLRAEYPDDTVEFFFHRPMDWIDVGYYAELTPGDDGMVTRTHIPGDSLAARLGPALYVTEDPDDESVGGDSP</sequence>
<name>A0ABU0T8I9_9ACTN</name>
<reference evidence="1 2" key="1">
    <citation type="submission" date="2023-07" db="EMBL/GenBank/DDBJ databases">
        <title>Comparative genomics of wheat-associated soil bacteria to identify genetic determinants of phenazine resistance.</title>
        <authorList>
            <person name="Mouncey N."/>
        </authorList>
    </citation>
    <scope>NUCLEOTIDE SEQUENCE [LARGE SCALE GENOMIC DNA]</scope>
    <source>
        <strain evidence="1 2">V2I4</strain>
    </source>
</reference>
<dbReference type="RefSeq" id="WP_307528666.1">
    <property type="nucleotide sequence ID" value="NZ_JAUSZI010000002.1"/>
</dbReference>
<gene>
    <name evidence="1" type="ORF">QF035_009682</name>
</gene>
<keyword evidence="2" id="KW-1185">Reference proteome</keyword>